<dbReference type="AlphaFoldDB" id="A0A183DD85"/>
<dbReference type="Proteomes" id="UP000271098">
    <property type="component" value="Unassembled WGS sequence"/>
</dbReference>
<evidence type="ECO:0000313" key="2">
    <source>
        <dbReference type="EMBL" id="VDK55612.1"/>
    </source>
</evidence>
<reference evidence="4" key="1">
    <citation type="submission" date="2016-06" db="UniProtKB">
        <authorList>
            <consortium name="WormBaseParasite"/>
        </authorList>
    </citation>
    <scope>IDENTIFICATION</scope>
</reference>
<evidence type="ECO:0000313" key="3">
    <source>
        <dbReference type="Proteomes" id="UP000271098"/>
    </source>
</evidence>
<dbReference type="WBParaSite" id="GPUH_0000668501-mRNA-1">
    <property type="protein sequence ID" value="GPUH_0000668501-mRNA-1"/>
    <property type="gene ID" value="GPUH_0000668501"/>
</dbReference>
<dbReference type="InterPro" id="IPR050348">
    <property type="entry name" value="Protein-Tyr_Phosphatase"/>
</dbReference>
<dbReference type="PANTHER" id="PTHR19134:SF449">
    <property type="entry name" value="TYROSINE-PROTEIN PHOSPHATASE 1"/>
    <property type="match status" value="1"/>
</dbReference>
<dbReference type="PROSITE" id="PS50055">
    <property type="entry name" value="TYR_PHOSPHATASE_PTP"/>
    <property type="match status" value="1"/>
</dbReference>
<dbReference type="OrthoDB" id="8815311at2759"/>
<dbReference type="GO" id="GO:0004725">
    <property type="term" value="F:protein tyrosine phosphatase activity"/>
    <property type="evidence" value="ECO:0007669"/>
    <property type="project" value="InterPro"/>
</dbReference>
<accession>A0A183DD85</accession>
<dbReference type="InterPro" id="IPR000242">
    <property type="entry name" value="PTP_cat"/>
</dbReference>
<feature type="domain" description="Tyrosine-protein phosphatase" evidence="1">
    <location>
        <begin position="19"/>
        <end position="155"/>
    </location>
</feature>
<evidence type="ECO:0000259" key="1">
    <source>
        <dbReference type="PROSITE" id="PS50055"/>
    </source>
</evidence>
<gene>
    <name evidence="2" type="ORF">GPUH_LOCUS6679</name>
</gene>
<dbReference type="SMART" id="SM00194">
    <property type="entry name" value="PTPc"/>
    <property type="match status" value="1"/>
</dbReference>
<dbReference type="Pfam" id="PF00102">
    <property type="entry name" value="Y_phosphatase"/>
    <property type="match status" value="1"/>
</dbReference>
<dbReference type="SUPFAM" id="SSF52799">
    <property type="entry name" value="(Phosphotyrosine protein) phosphatases II"/>
    <property type="match status" value="1"/>
</dbReference>
<name>A0A183DD85_9BILA</name>
<dbReference type="PRINTS" id="PR00700">
    <property type="entry name" value="PRTYPHPHTASE"/>
</dbReference>
<evidence type="ECO:0000313" key="4">
    <source>
        <dbReference type="WBParaSite" id="GPUH_0000668501-mRNA-1"/>
    </source>
</evidence>
<proteinExistence type="predicted"/>
<dbReference type="PANTHER" id="PTHR19134">
    <property type="entry name" value="RECEPTOR-TYPE TYROSINE-PROTEIN PHOSPHATASE"/>
    <property type="match status" value="1"/>
</dbReference>
<keyword evidence="3" id="KW-1185">Reference proteome</keyword>
<organism evidence="4">
    <name type="scientific">Gongylonema pulchrum</name>
    <dbReference type="NCBI Taxonomy" id="637853"/>
    <lineage>
        <taxon>Eukaryota</taxon>
        <taxon>Metazoa</taxon>
        <taxon>Ecdysozoa</taxon>
        <taxon>Nematoda</taxon>
        <taxon>Chromadorea</taxon>
        <taxon>Rhabditida</taxon>
        <taxon>Spirurina</taxon>
        <taxon>Spiruromorpha</taxon>
        <taxon>Spiruroidea</taxon>
        <taxon>Gongylonematidae</taxon>
        <taxon>Gongylonema</taxon>
    </lineage>
</organism>
<sequence length="162" mass="19371">MHLPEEILRSAEPRDNDIFQKLQHQEPIEFVSRCEGRKPKNVCKNRYKNIIPYDHSRIILETDDPESSDYINANHIEMLVNEYPEFAGLNRRYISTQGCLPNTIDDFWNMVWQQNSRIIVMITKEFERGRNKCCRYWPLNYGGERFGKYGELLVKSVQVFFF</sequence>
<dbReference type="EMBL" id="UYRT01016060">
    <property type="protein sequence ID" value="VDK55612.1"/>
    <property type="molecule type" value="Genomic_DNA"/>
</dbReference>
<reference evidence="2 3" key="2">
    <citation type="submission" date="2018-11" db="EMBL/GenBank/DDBJ databases">
        <authorList>
            <consortium name="Pathogen Informatics"/>
        </authorList>
    </citation>
    <scope>NUCLEOTIDE SEQUENCE [LARGE SCALE GENOMIC DNA]</scope>
</reference>
<protein>
    <submittedName>
        <fullName evidence="4">Tyrosine-protein phosphatase domain-containing protein</fullName>
    </submittedName>
</protein>
<dbReference type="InterPro" id="IPR029021">
    <property type="entry name" value="Prot-tyrosine_phosphatase-like"/>
</dbReference>
<dbReference type="Gene3D" id="3.90.190.10">
    <property type="entry name" value="Protein tyrosine phosphatase superfamily"/>
    <property type="match status" value="1"/>
</dbReference>